<dbReference type="RefSeq" id="WP_132821465.1">
    <property type="nucleotide sequence ID" value="NZ_SMKI01000490.1"/>
</dbReference>
<reference evidence="1 2" key="1">
    <citation type="submission" date="2019-03" db="EMBL/GenBank/DDBJ databases">
        <title>Draft genome sequences of novel Actinobacteria.</title>
        <authorList>
            <person name="Sahin N."/>
            <person name="Ay H."/>
            <person name="Saygin H."/>
        </authorList>
    </citation>
    <scope>NUCLEOTIDE SEQUENCE [LARGE SCALE GENOMIC DNA]</scope>
    <source>
        <strain evidence="1 2">DSM 41900</strain>
    </source>
</reference>
<keyword evidence="2" id="KW-1185">Reference proteome</keyword>
<gene>
    <name evidence="1" type="ORF">E1283_30795</name>
</gene>
<evidence type="ECO:0000313" key="2">
    <source>
        <dbReference type="Proteomes" id="UP000295345"/>
    </source>
</evidence>
<comment type="caution">
    <text evidence="1">The sequence shown here is derived from an EMBL/GenBank/DDBJ whole genome shotgun (WGS) entry which is preliminary data.</text>
</comment>
<organism evidence="1 2">
    <name type="scientific">Streptomyces hainanensis</name>
    <dbReference type="NCBI Taxonomy" id="402648"/>
    <lineage>
        <taxon>Bacteria</taxon>
        <taxon>Bacillati</taxon>
        <taxon>Actinomycetota</taxon>
        <taxon>Actinomycetes</taxon>
        <taxon>Kitasatosporales</taxon>
        <taxon>Streptomycetaceae</taxon>
        <taxon>Streptomyces</taxon>
    </lineage>
</organism>
<dbReference type="OrthoDB" id="4310135at2"/>
<dbReference type="EMBL" id="SMKI01000490">
    <property type="protein sequence ID" value="TDC65227.1"/>
    <property type="molecule type" value="Genomic_DNA"/>
</dbReference>
<evidence type="ECO:0000313" key="1">
    <source>
        <dbReference type="EMBL" id="TDC65227.1"/>
    </source>
</evidence>
<sequence>MTHPHPPVSESSLAREVFGPLGGIVALGAAAGETALPVGDFTAAHGPELDRLLSLVQEVGGFGDETMAIVDELGWHQNHDATPFLAMWSGLIEPYPFDADDPVVVRRMVTMGADLQSVAFLHALVAAATVRTDADPARLAEGIAEALRVSCALLGGVTSPAATFRAWRVARLAGILQPGPAVPEDARTRWRDYAHRLEAPLLGDAG</sequence>
<name>A0A4R4SN34_9ACTN</name>
<dbReference type="AlphaFoldDB" id="A0A4R4SN34"/>
<accession>A0A4R4SN34</accession>
<dbReference type="Proteomes" id="UP000295345">
    <property type="component" value="Unassembled WGS sequence"/>
</dbReference>
<proteinExistence type="predicted"/>
<protein>
    <submittedName>
        <fullName evidence="1">Uncharacterized protein</fullName>
    </submittedName>
</protein>